<dbReference type="EMBL" id="JZWS02000005">
    <property type="protein sequence ID" value="MCL7344235.1"/>
    <property type="molecule type" value="Genomic_DNA"/>
</dbReference>
<gene>
    <name evidence="2" type="ORF">TQ35_006650</name>
    <name evidence="1" type="ORF">TQ35_07900</name>
</gene>
<evidence type="ECO:0000313" key="2">
    <source>
        <dbReference type="EMBL" id="MCL7344235.1"/>
    </source>
</evidence>
<evidence type="ECO:0000313" key="1">
    <source>
        <dbReference type="EMBL" id="KJR78324.1"/>
    </source>
</evidence>
<protein>
    <submittedName>
        <fullName evidence="1">Uncharacterized protein</fullName>
    </submittedName>
</protein>
<name>A0A0F2LND8_9CREN</name>
<proteinExistence type="predicted"/>
<accession>A0A0F2LND8</accession>
<dbReference type="AlphaFoldDB" id="A0A0F2LND8"/>
<dbReference type="EMBL" id="JZWS01000137">
    <property type="protein sequence ID" value="KJR78324.1"/>
    <property type="molecule type" value="Genomic_DNA"/>
</dbReference>
<reference evidence="1" key="1">
    <citation type="submission" date="2015-03" db="EMBL/GenBank/DDBJ databases">
        <title>Metagenome Sequencing of an Archaeal-Dominated Microbial Community from a Hot Spring at the Los Azufres Geothermal Field, Mexico.</title>
        <authorList>
            <person name="Servin-Garciduenas L.E."/>
            <person name="Martinez-Romero E."/>
        </authorList>
    </citation>
    <scope>NUCLEOTIDE SEQUENCE [LARGE SCALE GENOMIC DNA]</scope>
    <source>
        <strain evidence="1">AZ1-454</strain>
    </source>
</reference>
<organism evidence="1">
    <name type="scientific">Candidatus Aramenus sulfurataquae</name>
    <dbReference type="NCBI Taxonomy" id="1326980"/>
    <lineage>
        <taxon>Archaea</taxon>
        <taxon>Thermoproteota</taxon>
        <taxon>Thermoprotei</taxon>
        <taxon>Sulfolobales</taxon>
        <taxon>Sulfolobaceae</taxon>
        <taxon>Candidatus Aramenus</taxon>
    </lineage>
</organism>
<sequence length="194" mass="21980">MSKEQGGKKRRDPKILFPLRERTVKLLTEVFEKNKDKISSPNKYAFASDLLDAVLEVVKNGDVRTLEVYLKFINAMFKKGYLPVPFSVVSKGKMEASEIKENFRSISSSLMNGKGPQSLLQLYFFTFLHTDNVNLVKDGESCYKMDAILAFPIMDEGAIRNFYLPSLEGLVEGMGYKLVSSAMEKDYVGLKFCK</sequence>
<comment type="caution">
    <text evidence="1">The sequence shown here is derived from an EMBL/GenBank/DDBJ whole genome shotgun (WGS) entry which is preliminary data.</text>
</comment>
<reference evidence="2" key="2">
    <citation type="submission" date="2022-05" db="EMBL/GenBank/DDBJ databases">
        <title>Metagenome Sequencing of an Archaeal-Dominated Microbial Community from a Hot Spring at the Los Azufres Geothermal Field, Mexico.</title>
        <authorList>
            <person name="Marin-Paredes R."/>
            <person name="Martinez-Romero E."/>
            <person name="Servin-Garciduenas L.E."/>
        </authorList>
    </citation>
    <scope>NUCLEOTIDE SEQUENCE</scope>
    <source>
        <strain evidence="2">AZ1-454</strain>
    </source>
</reference>